<dbReference type="RefSeq" id="WP_018450320.1">
    <property type="nucleotide sequence ID" value="NZ_AP019827.1"/>
</dbReference>
<dbReference type="AlphaFoldDB" id="A0A510JMD1"/>
<dbReference type="KEGG" id="lsz:JCM16776_0712"/>
<organism evidence="1 2">
    <name type="scientific">Leptotrichia shahii</name>
    <dbReference type="NCBI Taxonomy" id="157691"/>
    <lineage>
        <taxon>Bacteria</taxon>
        <taxon>Fusobacteriati</taxon>
        <taxon>Fusobacteriota</taxon>
        <taxon>Fusobacteriia</taxon>
        <taxon>Fusobacteriales</taxon>
        <taxon>Leptotrichiaceae</taxon>
        <taxon>Leptotrichia</taxon>
    </lineage>
</organism>
<accession>A0A510JMD1</accession>
<dbReference type="Proteomes" id="UP000322617">
    <property type="component" value="Chromosome"/>
</dbReference>
<name>A0A510JMD1_9FUSO</name>
<dbReference type="EMBL" id="AP019827">
    <property type="protein sequence ID" value="BBM40492.1"/>
    <property type="molecule type" value="Genomic_DNA"/>
</dbReference>
<sequence length="176" mass="20297">MKTIKLLENRLKQIEDLIKIFNKENGSKLYLDKKEDEMIPQLRSSDFFDGFIGNIHIVDGKFDVPDIDSYKEVYQKLFKNIENIISKPVPVYLTVVSYINDNISSAILDINNLEKFKGSKLIDISKKNTKGVITVKNKKISIHSLEDVTDFFEPAIVVISEDFKKINKIIDKINEL</sequence>
<gene>
    <name evidence="1" type="ORF">JCM16776_0712</name>
</gene>
<keyword evidence="2" id="KW-1185">Reference proteome</keyword>
<reference evidence="1 2" key="1">
    <citation type="submission" date="2019-07" db="EMBL/GenBank/DDBJ databases">
        <title>Complete Genome Sequence of Leptotrichia shahii Strain JCM 16776.</title>
        <authorList>
            <person name="Watanabe S."/>
            <person name="Cui L."/>
        </authorList>
    </citation>
    <scope>NUCLEOTIDE SEQUENCE [LARGE SCALE GENOMIC DNA]</scope>
    <source>
        <strain evidence="1 2">JCM16776</strain>
    </source>
</reference>
<evidence type="ECO:0000313" key="1">
    <source>
        <dbReference type="EMBL" id="BBM40492.1"/>
    </source>
</evidence>
<proteinExistence type="predicted"/>
<evidence type="ECO:0000313" key="2">
    <source>
        <dbReference type="Proteomes" id="UP000322617"/>
    </source>
</evidence>
<protein>
    <submittedName>
        <fullName evidence="1">Uncharacterized protein</fullName>
    </submittedName>
</protein>
<dbReference type="STRING" id="1122172.GCA_000373045_00690"/>